<dbReference type="InterPro" id="IPR003959">
    <property type="entry name" value="ATPase_AAA_core"/>
</dbReference>
<feature type="domain" description="ATPase AAA-type core" evidence="1">
    <location>
        <begin position="26"/>
        <end position="324"/>
    </location>
</feature>
<reference evidence="2" key="1">
    <citation type="submission" date="2019-02" db="EMBL/GenBank/DDBJ databases">
        <authorList>
            <person name="Gruber-Vodicka R. H."/>
            <person name="Seah K. B. B."/>
        </authorList>
    </citation>
    <scope>NUCLEOTIDE SEQUENCE</scope>
    <source>
        <strain evidence="2">BECK_DK47</strain>
    </source>
</reference>
<dbReference type="EMBL" id="CAADEX010000017">
    <property type="protein sequence ID" value="VFJ47582.1"/>
    <property type="molecule type" value="Genomic_DNA"/>
</dbReference>
<accession>A0A450S6R4</accession>
<sequence>MSQVKSLSISGFKSIRELKDLPLSSLNVLIGANGAGKSNFLSFFRFMDNLIERRLQLFVQLQGGPDALLHFGRKTTERLRAEFFFDSDSYAFELIPTDDNQLVFWQESFRSKESVPEIHWETIQLFDDDDPGLSLSMGSVHPESEFRQAKEFFSSQVRKSVRNWRIWHFCDTGETARMKRIHPTNDNLLLKTDGANLAAYLRMLRREHEAAYQEIINTIRLVAPFFGDFVERPGKPEHIELEWTQAGNPDTPFKAHILSDGTLRFMCLATLLLQPVELLPATILIDEPELGLHPYALSVLADIFRQVSEERQLIVSTQSVELVNELEPEDIIVVDQENGASTFQKPDREELAGWLEEYGLGELWQRNILDGGMP</sequence>
<dbReference type="GO" id="GO:0000731">
    <property type="term" value="P:DNA synthesis involved in DNA repair"/>
    <property type="evidence" value="ECO:0007669"/>
    <property type="project" value="TreeGrafter"/>
</dbReference>
<dbReference type="AlphaFoldDB" id="A0A450S6R4"/>
<dbReference type="Gene3D" id="3.40.50.300">
    <property type="entry name" value="P-loop containing nucleotide triphosphate hydrolases"/>
    <property type="match status" value="1"/>
</dbReference>
<dbReference type="InterPro" id="IPR027417">
    <property type="entry name" value="P-loop_NTPase"/>
</dbReference>
<dbReference type="PANTHER" id="PTHR32182">
    <property type="entry name" value="DNA REPLICATION AND REPAIR PROTEIN RECF"/>
    <property type="match status" value="1"/>
</dbReference>
<dbReference type="GO" id="GO:0005524">
    <property type="term" value="F:ATP binding"/>
    <property type="evidence" value="ECO:0007669"/>
    <property type="project" value="InterPro"/>
</dbReference>
<proteinExistence type="predicted"/>
<evidence type="ECO:0000313" key="2">
    <source>
        <dbReference type="EMBL" id="VFJ47582.1"/>
    </source>
</evidence>
<organism evidence="2">
    <name type="scientific">Candidatus Kentrum sp. DK</name>
    <dbReference type="NCBI Taxonomy" id="2126562"/>
    <lineage>
        <taxon>Bacteria</taxon>
        <taxon>Pseudomonadati</taxon>
        <taxon>Pseudomonadota</taxon>
        <taxon>Gammaproteobacteria</taxon>
        <taxon>Candidatus Kentrum</taxon>
    </lineage>
</organism>
<dbReference type="Pfam" id="PF13304">
    <property type="entry name" value="AAA_21"/>
    <property type="match status" value="1"/>
</dbReference>
<dbReference type="GO" id="GO:0006302">
    <property type="term" value="P:double-strand break repair"/>
    <property type="evidence" value="ECO:0007669"/>
    <property type="project" value="TreeGrafter"/>
</dbReference>
<dbReference type="GO" id="GO:0016887">
    <property type="term" value="F:ATP hydrolysis activity"/>
    <property type="evidence" value="ECO:0007669"/>
    <property type="project" value="InterPro"/>
</dbReference>
<name>A0A450S6R4_9GAMM</name>
<dbReference type="PANTHER" id="PTHR32182:SF22">
    <property type="entry name" value="ATP-DEPENDENT ENDONUCLEASE, OLD FAMILY-RELATED"/>
    <property type="match status" value="1"/>
</dbReference>
<gene>
    <name evidence="2" type="ORF">BECKDK2373B_GA0170837_101736</name>
</gene>
<dbReference type="InterPro" id="IPR014555">
    <property type="entry name" value="RecF-like"/>
</dbReference>
<evidence type="ECO:0000259" key="1">
    <source>
        <dbReference type="Pfam" id="PF13304"/>
    </source>
</evidence>
<dbReference type="PIRSF" id="PIRSF029347">
    <property type="entry name" value="RecF"/>
    <property type="match status" value="1"/>
</dbReference>
<protein>
    <submittedName>
        <fullName evidence="2">Predicted ATPase</fullName>
    </submittedName>
</protein>
<dbReference type="SUPFAM" id="SSF52540">
    <property type="entry name" value="P-loop containing nucleoside triphosphate hydrolases"/>
    <property type="match status" value="1"/>
</dbReference>